<dbReference type="Proteomes" id="UP000663852">
    <property type="component" value="Unassembled WGS sequence"/>
</dbReference>
<proteinExistence type="predicted"/>
<gene>
    <name evidence="2" type="ORF">EDS130_LOCUS21492</name>
</gene>
<evidence type="ECO:0000256" key="1">
    <source>
        <dbReference type="SAM" id="SignalP"/>
    </source>
</evidence>
<feature type="signal peptide" evidence="1">
    <location>
        <begin position="1"/>
        <end position="19"/>
    </location>
</feature>
<name>A0A814RA92_ADIRI</name>
<accession>A0A814RA92</accession>
<evidence type="ECO:0000313" key="2">
    <source>
        <dbReference type="EMBL" id="CAF1129394.1"/>
    </source>
</evidence>
<keyword evidence="1" id="KW-0732">Signal</keyword>
<reference evidence="2" key="1">
    <citation type="submission" date="2021-02" db="EMBL/GenBank/DDBJ databases">
        <authorList>
            <person name="Nowell W R."/>
        </authorList>
    </citation>
    <scope>NUCLEOTIDE SEQUENCE</scope>
</reference>
<dbReference type="AlphaFoldDB" id="A0A814RA92"/>
<feature type="chain" id="PRO_5032556545" evidence="1">
    <location>
        <begin position="20"/>
        <end position="72"/>
    </location>
</feature>
<sequence>MRHLVTSTLSFVRILLKIAVDLMSNKKAQFSYYGDDDRLVSEVYRTHSQCHVNKPNRKIRTILRTLPFDQSP</sequence>
<evidence type="ECO:0000313" key="3">
    <source>
        <dbReference type="Proteomes" id="UP000663852"/>
    </source>
</evidence>
<dbReference type="EMBL" id="CAJNOJ010000109">
    <property type="protein sequence ID" value="CAF1129394.1"/>
    <property type="molecule type" value="Genomic_DNA"/>
</dbReference>
<protein>
    <submittedName>
        <fullName evidence="2">Uncharacterized protein</fullName>
    </submittedName>
</protein>
<organism evidence="2 3">
    <name type="scientific">Adineta ricciae</name>
    <name type="common">Rotifer</name>
    <dbReference type="NCBI Taxonomy" id="249248"/>
    <lineage>
        <taxon>Eukaryota</taxon>
        <taxon>Metazoa</taxon>
        <taxon>Spiralia</taxon>
        <taxon>Gnathifera</taxon>
        <taxon>Rotifera</taxon>
        <taxon>Eurotatoria</taxon>
        <taxon>Bdelloidea</taxon>
        <taxon>Adinetida</taxon>
        <taxon>Adinetidae</taxon>
        <taxon>Adineta</taxon>
    </lineage>
</organism>
<comment type="caution">
    <text evidence="2">The sequence shown here is derived from an EMBL/GenBank/DDBJ whole genome shotgun (WGS) entry which is preliminary data.</text>
</comment>